<dbReference type="Gramene" id="KQJ93542">
    <property type="protein sequence ID" value="KQJ93542"/>
    <property type="gene ID" value="BRADI_3g05253v3"/>
</dbReference>
<dbReference type="EMBL" id="CM000882">
    <property type="protein sequence ID" value="KQJ93542.1"/>
    <property type="molecule type" value="Genomic_DNA"/>
</dbReference>
<reference evidence="1" key="2">
    <citation type="submission" date="2017-06" db="EMBL/GenBank/DDBJ databases">
        <title>WGS assembly of Brachypodium distachyon.</title>
        <authorList>
            <consortium name="The International Brachypodium Initiative"/>
            <person name="Lucas S."/>
            <person name="Harmon-Smith M."/>
            <person name="Lail K."/>
            <person name="Tice H."/>
            <person name="Grimwood J."/>
            <person name="Bruce D."/>
            <person name="Barry K."/>
            <person name="Shu S."/>
            <person name="Lindquist E."/>
            <person name="Wang M."/>
            <person name="Pitluck S."/>
            <person name="Vogel J.P."/>
            <person name="Garvin D.F."/>
            <person name="Mockler T.C."/>
            <person name="Schmutz J."/>
            <person name="Rokhsar D."/>
            <person name="Bevan M.W."/>
        </authorList>
    </citation>
    <scope>NUCLEOTIDE SEQUENCE</scope>
    <source>
        <strain evidence="1">Bd21</strain>
    </source>
</reference>
<dbReference type="OrthoDB" id="696705at2759"/>
<protein>
    <submittedName>
        <fullName evidence="1 2">Uncharacterized protein</fullName>
    </submittedName>
</protein>
<dbReference type="EnsemblPlants" id="KQJ93542">
    <property type="protein sequence ID" value="KQJ93542"/>
    <property type="gene ID" value="BRADI_3g05253v3"/>
</dbReference>
<dbReference type="Gramene" id="KQJ93541">
    <property type="protein sequence ID" value="KQJ93541"/>
    <property type="gene ID" value="BRADI_3g05253v3"/>
</dbReference>
<evidence type="ECO:0000313" key="2">
    <source>
        <dbReference type="EnsemblPlants" id="KQJ93541"/>
    </source>
</evidence>
<dbReference type="EMBL" id="CM000882">
    <property type="protein sequence ID" value="KQJ93541.1"/>
    <property type="molecule type" value="Genomic_DNA"/>
</dbReference>
<keyword evidence="3" id="KW-1185">Reference proteome</keyword>
<dbReference type="InterPro" id="IPR039266">
    <property type="entry name" value="EN-1/SPM"/>
</dbReference>
<reference evidence="1 2" key="1">
    <citation type="journal article" date="2010" name="Nature">
        <title>Genome sequencing and analysis of the model grass Brachypodium distachyon.</title>
        <authorList>
            <consortium name="International Brachypodium Initiative"/>
        </authorList>
    </citation>
    <scope>NUCLEOTIDE SEQUENCE [LARGE SCALE GENOMIC DNA]</scope>
    <source>
        <strain evidence="1 2">Bd21</strain>
    </source>
</reference>
<sequence>METSYSDLSGEGTIYDAVRPEACSDPEYYTKIAGYVEVAREMYGADYNPSQHDLDPEVVIRAGGGKKHGRYYMGEGTIGLTTTPNLAQIRARSTRSSASIHTRPEPARPEMKALAEELYTVEQMKQCILQDMEQFIPHCVQQCIEDMQPQIQAAMKAQCDYFLVCFTHMLVS</sequence>
<dbReference type="PANTHER" id="PTHR33157">
    <property type="entry name" value="AUTONOMOUS TRANSPOSABLE ELEMENT EN-1 MOSAIC PROTEIN-RELATED"/>
    <property type="match status" value="1"/>
</dbReference>
<dbReference type="EnsemblPlants" id="KQJ93541">
    <property type="protein sequence ID" value="KQJ93541"/>
    <property type="gene ID" value="BRADI_3g05253v3"/>
</dbReference>
<dbReference type="AlphaFoldDB" id="A0A0Q3F245"/>
<dbReference type="GO" id="GO:0032196">
    <property type="term" value="P:transposition"/>
    <property type="evidence" value="ECO:0007669"/>
    <property type="project" value="InterPro"/>
</dbReference>
<evidence type="ECO:0000313" key="3">
    <source>
        <dbReference type="Proteomes" id="UP000008810"/>
    </source>
</evidence>
<proteinExistence type="predicted"/>
<gene>
    <name evidence="1" type="ORF">BRADI_3g05253v3</name>
</gene>
<evidence type="ECO:0000313" key="1">
    <source>
        <dbReference type="EMBL" id="KQJ93542.1"/>
    </source>
</evidence>
<reference evidence="2" key="3">
    <citation type="submission" date="2018-08" db="UniProtKB">
        <authorList>
            <consortium name="EnsemblPlants"/>
        </authorList>
    </citation>
    <scope>IDENTIFICATION</scope>
    <source>
        <strain evidence="2">cv. Bd21</strain>
    </source>
</reference>
<dbReference type="ExpressionAtlas" id="A0A0Q3F245">
    <property type="expression patterns" value="baseline and differential"/>
</dbReference>
<dbReference type="PANTHER" id="PTHR33157:SF8">
    <property type="entry name" value="OS11G0485000 PROTEIN"/>
    <property type="match status" value="1"/>
</dbReference>
<dbReference type="InParanoid" id="A0A0Q3F245"/>
<accession>A0A0Q3F245</accession>
<dbReference type="Proteomes" id="UP000008810">
    <property type="component" value="Chromosome 3"/>
</dbReference>
<organism evidence="1">
    <name type="scientific">Brachypodium distachyon</name>
    <name type="common">Purple false brome</name>
    <name type="synonym">Trachynia distachya</name>
    <dbReference type="NCBI Taxonomy" id="15368"/>
    <lineage>
        <taxon>Eukaryota</taxon>
        <taxon>Viridiplantae</taxon>
        <taxon>Streptophyta</taxon>
        <taxon>Embryophyta</taxon>
        <taxon>Tracheophyta</taxon>
        <taxon>Spermatophyta</taxon>
        <taxon>Magnoliopsida</taxon>
        <taxon>Liliopsida</taxon>
        <taxon>Poales</taxon>
        <taxon>Poaceae</taxon>
        <taxon>BOP clade</taxon>
        <taxon>Pooideae</taxon>
        <taxon>Stipodae</taxon>
        <taxon>Brachypodieae</taxon>
        <taxon>Brachypodium</taxon>
    </lineage>
</organism>
<name>A0A0Q3F245_BRADI</name>